<gene>
    <name evidence="1" type="ORF">PSON_ATCC_30995.1.T0280411</name>
</gene>
<accession>A0A8S1LXW3</accession>
<dbReference type="AlphaFoldDB" id="A0A8S1LXW3"/>
<sequence>MNNQNQGDSPMSRFDLCILFDQYLVIQSFKQWMLTIISEASIGLYQIQCHLKDSIMHFRKFKEDEEKQVKIPYF</sequence>
<keyword evidence="2" id="KW-1185">Reference proteome</keyword>
<name>A0A8S1LXW3_9CILI</name>
<evidence type="ECO:0000313" key="2">
    <source>
        <dbReference type="Proteomes" id="UP000692954"/>
    </source>
</evidence>
<protein>
    <submittedName>
        <fullName evidence="1">Uncharacterized protein</fullName>
    </submittedName>
</protein>
<organism evidence="1 2">
    <name type="scientific">Paramecium sonneborni</name>
    <dbReference type="NCBI Taxonomy" id="65129"/>
    <lineage>
        <taxon>Eukaryota</taxon>
        <taxon>Sar</taxon>
        <taxon>Alveolata</taxon>
        <taxon>Ciliophora</taxon>
        <taxon>Intramacronucleata</taxon>
        <taxon>Oligohymenophorea</taxon>
        <taxon>Peniculida</taxon>
        <taxon>Parameciidae</taxon>
        <taxon>Paramecium</taxon>
    </lineage>
</organism>
<dbReference type="Proteomes" id="UP000692954">
    <property type="component" value="Unassembled WGS sequence"/>
</dbReference>
<comment type="caution">
    <text evidence="1">The sequence shown here is derived from an EMBL/GenBank/DDBJ whole genome shotgun (WGS) entry which is preliminary data.</text>
</comment>
<proteinExistence type="predicted"/>
<reference evidence="1" key="1">
    <citation type="submission" date="2021-01" db="EMBL/GenBank/DDBJ databases">
        <authorList>
            <consortium name="Genoscope - CEA"/>
            <person name="William W."/>
        </authorList>
    </citation>
    <scope>NUCLEOTIDE SEQUENCE</scope>
</reference>
<evidence type="ECO:0000313" key="1">
    <source>
        <dbReference type="EMBL" id="CAD8072079.1"/>
    </source>
</evidence>
<dbReference type="EMBL" id="CAJJDN010000028">
    <property type="protein sequence ID" value="CAD8072079.1"/>
    <property type="molecule type" value="Genomic_DNA"/>
</dbReference>